<evidence type="ECO:0000313" key="1">
    <source>
        <dbReference type="Proteomes" id="UP000887576"/>
    </source>
</evidence>
<proteinExistence type="predicted"/>
<evidence type="ECO:0000313" key="2">
    <source>
        <dbReference type="WBParaSite" id="JU765_v2.g3908.t1"/>
    </source>
</evidence>
<dbReference type="WBParaSite" id="JU765_v2.g3908.t1">
    <property type="protein sequence ID" value="JU765_v2.g3908.t1"/>
    <property type="gene ID" value="JU765_v2.g3908"/>
</dbReference>
<protein>
    <submittedName>
        <fullName evidence="2">J domain-containing protein</fullName>
    </submittedName>
</protein>
<reference evidence="2" key="1">
    <citation type="submission" date="2022-11" db="UniProtKB">
        <authorList>
            <consortium name="WormBaseParasite"/>
        </authorList>
    </citation>
    <scope>IDENTIFICATION</scope>
</reference>
<dbReference type="Proteomes" id="UP000887576">
    <property type="component" value="Unplaced"/>
</dbReference>
<name>A0AC34R6K6_9BILA</name>
<organism evidence="1 2">
    <name type="scientific">Panagrolaimus sp. JU765</name>
    <dbReference type="NCBI Taxonomy" id="591449"/>
    <lineage>
        <taxon>Eukaryota</taxon>
        <taxon>Metazoa</taxon>
        <taxon>Ecdysozoa</taxon>
        <taxon>Nematoda</taxon>
        <taxon>Chromadorea</taxon>
        <taxon>Rhabditida</taxon>
        <taxon>Tylenchina</taxon>
        <taxon>Panagrolaimomorpha</taxon>
        <taxon>Panagrolaimoidea</taxon>
        <taxon>Panagrolaimidae</taxon>
        <taxon>Panagrolaimus</taxon>
    </lineage>
</organism>
<accession>A0AC34R6K6</accession>
<sequence>MGKDYYKILGIAKGATEDEIKKAYRKMALKYHPDKNKDPGAETKFKEVAEAYDVLSDAKKKEIYDKYGEEGLKSDGMPGGPGPGGPGGANGFHYQFTGDPMRMFSQMFGGGMFSDFGGFGGAGGPDIMFSTGDDFGFPMGGMGHGGGRRQRQDPTVQHELPVSLEDIYKGCTKKMRITRKVVGPDGSMKTEDKVLSINIKPGWKSGTKITFPKEGDQMPGRVPADIAFVIKDKPH</sequence>